<gene>
    <name evidence="2" type="ORF">AnigIFM63604_004531</name>
</gene>
<proteinExistence type="predicted"/>
<evidence type="ECO:0000256" key="1">
    <source>
        <dbReference type="SAM" id="MobiDB-lite"/>
    </source>
</evidence>
<feature type="region of interest" description="Disordered" evidence="1">
    <location>
        <begin position="1"/>
        <end position="21"/>
    </location>
</feature>
<dbReference type="Proteomes" id="UP001144191">
    <property type="component" value="Unassembled WGS sequence"/>
</dbReference>
<dbReference type="AlphaFoldDB" id="A0A9W6AAK6"/>
<comment type="caution">
    <text evidence="2">The sequence shown here is derived from an EMBL/GenBank/DDBJ whole genome shotgun (WGS) entry which is preliminary data.</text>
</comment>
<protein>
    <submittedName>
        <fullName evidence="2">Uncharacterized protein</fullName>
    </submittedName>
</protein>
<reference evidence="2" key="1">
    <citation type="submission" date="2022-07" db="EMBL/GenBank/DDBJ databases">
        <title>Taxonomy of Aspergillus series Nigri: significant species reduction supported by multi-species coalescent approaches.</title>
        <authorList>
            <person name="Bian C."/>
            <person name="Kusuya Y."/>
            <person name="Sklenar F."/>
            <person name="D'hooge E."/>
            <person name="Yaguchi T."/>
            <person name="Takahashi H."/>
            <person name="Hubka V."/>
        </authorList>
    </citation>
    <scope>NUCLEOTIDE SEQUENCE</scope>
    <source>
        <strain evidence="2">IFM 63604</strain>
    </source>
</reference>
<name>A0A9W6AAK6_ASPNG</name>
<evidence type="ECO:0000313" key="2">
    <source>
        <dbReference type="EMBL" id="GLA56107.1"/>
    </source>
</evidence>
<evidence type="ECO:0000313" key="3">
    <source>
        <dbReference type="Proteomes" id="UP001144191"/>
    </source>
</evidence>
<sequence length="182" mass="20733">MDKQHLLPPLEANDPPNVNEWRTDMHVSRSAPSGKEGSVSVAALFRQNQEDTGTTEPVGGYQDIDEAPTKREMDRACESCFRRKVKVRKLREIHEQLEKGVFASVLVKSAKDVETSAFLAVDWTDGRRPSFSQRLLEPVWNDHRTAIFMRTSLLEKAYKCLRLPPVNPRCETNGARPIWAML</sequence>
<dbReference type="EMBL" id="BRPB01000244">
    <property type="protein sequence ID" value="GLA56107.1"/>
    <property type="molecule type" value="Genomic_DNA"/>
</dbReference>
<accession>A0A9W6AAK6</accession>
<organism evidence="2 3">
    <name type="scientific">Aspergillus niger</name>
    <dbReference type="NCBI Taxonomy" id="5061"/>
    <lineage>
        <taxon>Eukaryota</taxon>
        <taxon>Fungi</taxon>
        <taxon>Dikarya</taxon>
        <taxon>Ascomycota</taxon>
        <taxon>Pezizomycotina</taxon>
        <taxon>Eurotiomycetes</taxon>
        <taxon>Eurotiomycetidae</taxon>
        <taxon>Eurotiales</taxon>
        <taxon>Aspergillaceae</taxon>
        <taxon>Aspergillus</taxon>
        <taxon>Aspergillus subgen. Circumdati</taxon>
    </lineage>
</organism>